<feature type="region of interest" description="Disordered" evidence="15">
    <location>
        <begin position="1720"/>
        <end position="1770"/>
    </location>
</feature>
<feature type="region of interest" description="Disordered" evidence="15">
    <location>
        <begin position="1174"/>
        <end position="1198"/>
    </location>
</feature>
<dbReference type="InterPro" id="IPR001882">
    <property type="entry name" value="Biotin_BS"/>
</dbReference>
<feature type="region of interest" description="Disordered" evidence="15">
    <location>
        <begin position="2329"/>
        <end position="2352"/>
    </location>
</feature>
<feature type="region of interest" description="Disordered" evidence="15">
    <location>
        <begin position="1045"/>
        <end position="1129"/>
    </location>
</feature>
<evidence type="ECO:0000256" key="13">
    <source>
        <dbReference type="ARBA" id="ARBA00048600"/>
    </source>
</evidence>
<dbReference type="GO" id="GO:0004658">
    <property type="term" value="F:propionyl-CoA carboxylase activity"/>
    <property type="evidence" value="ECO:0007669"/>
    <property type="project" value="UniProtKB-EC"/>
</dbReference>
<dbReference type="SUPFAM" id="SSF51230">
    <property type="entry name" value="Single hybrid motif"/>
    <property type="match status" value="1"/>
</dbReference>
<dbReference type="OrthoDB" id="196847at2759"/>
<dbReference type="PANTHER" id="PTHR45728:SF3">
    <property type="entry name" value="ACETYL-COA CARBOXYLASE"/>
    <property type="match status" value="1"/>
</dbReference>
<feature type="domain" description="CoA carboxyltransferase C-terminal" evidence="20">
    <location>
        <begin position="2934"/>
        <end position="3267"/>
    </location>
</feature>
<evidence type="ECO:0000256" key="15">
    <source>
        <dbReference type="SAM" id="MobiDB-lite"/>
    </source>
</evidence>
<gene>
    <name evidence="21" type="ORF">TGVAND_218560</name>
</gene>
<evidence type="ECO:0000259" key="18">
    <source>
        <dbReference type="PROSITE" id="PS50979"/>
    </source>
</evidence>
<dbReference type="InterPro" id="IPR029045">
    <property type="entry name" value="ClpP/crotonase-like_dom_sf"/>
</dbReference>
<evidence type="ECO:0000256" key="7">
    <source>
        <dbReference type="ARBA" id="ARBA00022840"/>
    </source>
</evidence>
<dbReference type="InterPro" id="IPR011054">
    <property type="entry name" value="Rudment_hybrid_motif"/>
</dbReference>
<evidence type="ECO:0000256" key="8">
    <source>
        <dbReference type="ARBA" id="ARBA00023098"/>
    </source>
</evidence>
<dbReference type="InterPro" id="IPR011053">
    <property type="entry name" value="Single_hybrid_motif"/>
</dbReference>
<dbReference type="InterPro" id="IPR005481">
    <property type="entry name" value="BC-like_N"/>
</dbReference>
<dbReference type="PROSITE" id="PS50989">
    <property type="entry name" value="COA_CT_CTER"/>
    <property type="match status" value="1"/>
</dbReference>
<dbReference type="Pfam" id="PF02786">
    <property type="entry name" value="CPSase_L_D2"/>
    <property type="match status" value="1"/>
</dbReference>
<dbReference type="EMBL" id="AEYJ02001035">
    <property type="protein sequence ID" value="KFH05213.1"/>
    <property type="molecule type" value="Genomic_DNA"/>
</dbReference>
<dbReference type="SUPFAM" id="SSF52440">
    <property type="entry name" value="PreATP-grasp domain"/>
    <property type="match status" value="1"/>
</dbReference>
<evidence type="ECO:0000259" key="19">
    <source>
        <dbReference type="PROSITE" id="PS50980"/>
    </source>
</evidence>
<evidence type="ECO:0000256" key="12">
    <source>
        <dbReference type="ARBA" id="ARBA00048065"/>
    </source>
</evidence>
<dbReference type="InterPro" id="IPR011764">
    <property type="entry name" value="Biotin_carboxylation_dom"/>
</dbReference>
<dbReference type="PANTHER" id="PTHR45728">
    <property type="entry name" value="ACETYL-COA CARBOXYLASE, ISOFORM A"/>
    <property type="match status" value="1"/>
</dbReference>
<accession>A0A086PXY1</accession>
<dbReference type="GO" id="GO:0005524">
    <property type="term" value="F:ATP binding"/>
    <property type="evidence" value="ECO:0007669"/>
    <property type="project" value="UniProtKB-UniRule"/>
</dbReference>
<dbReference type="Pfam" id="PF00289">
    <property type="entry name" value="Biotin_carb_N"/>
    <property type="match status" value="1"/>
</dbReference>
<dbReference type="Pfam" id="PF21385">
    <property type="entry name" value="ACCA_BT"/>
    <property type="match status" value="1"/>
</dbReference>
<feature type="region of interest" description="Disordered" evidence="15">
    <location>
        <begin position="2271"/>
        <end position="2312"/>
    </location>
</feature>
<evidence type="ECO:0000259" key="20">
    <source>
        <dbReference type="PROSITE" id="PS50989"/>
    </source>
</evidence>
<name>A0A086PXY1_TOXGO</name>
<comment type="caution">
    <text evidence="21">The sequence shown here is derived from an EMBL/GenBank/DDBJ whole genome shotgun (WGS) entry which is preliminary data.</text>
</comment>
<dbReference type="PROSITE" id="PS50979">
    <property type="entry name" value="BC"/>
    <property type="match status" value="1"/>
</dbReference>
<evidence type="ECO:0000256" key="6">
    <source>
        <dbReference type="ARBA" id="ARBA00022832"/>
    </source>
</evidence>
<dbReference type="Gene3D" id="3.90.1770.10">
    <property type="entry name" value="PreATP-grasp domain"/>
    <property type="match status" value="1"/>
</dbReference>
<feature type="domain" description="ATP-grasp" evidence="17">
    <location>
        <begin position="355"/>
        <end position="547"/>
    </location>
</feature>
<dbReference type="PROSITE" id="PS00188">
    <property type="entry name" value="BIOTIN"/>
    <property type="match status" value="1"/>
</dbReference>
<evidence type="ECO:0000256" key="1">
    <source>
        <dbReference type="ARBA" id="ARBA00001953"/>
    </source>
</evidence>
<evidence type="ECO:0000259" key="17">
    <source>
        <dbReference type="PROSITE" id="PS50975"/>
    </source>
</evidence>
<evidence type="ECO:0000313" key="22">
    <source>
        <dbReference type="Proteomes" id="UP000028840"/>
    </source>
</evidence>
<dbReference type="Gene3D" id="2.40.460.10">
    <property type="entry name" value="Biotin dependent carboxylase carboxyltransferase"/>
    <property type="match status" value="1"/>
</dbReference>
<feature type="compositionally biased region" description="Gly residues" evidence="15">
    <location>
        <begin position="2057"/>
        <end position="2071"/>
    </location>
</feature>
<dbReference type="Gene3D" id="3.30.1490.20">
    <property type="entry name" value="ATP-grasp fold, A domain"/>
    <property type="match status" value="1"/>
</dbReference>
<dbReference type="PROSITE" id="PS00867">
    <property type="entry name" value="CPSASE_2"/>
    <property type="match status" value="1"/>
</dbReference>
<feature type="compositionally biased region" description="Low complexity" evidence="15">
    <location>
        <begin position="1612"/>
        <end position="1624"/>
    </location>
</feature>
<evidence type="ECO:0000256" key="5">
    <source>
        <dbReference type="ARBA" id="ARBA00022741"/>
    </source>
</evidence>
<dbReference type="InterPro" id="IPR049076">
    <property type="entry name" value="ACCA"/>
</dbReference>
<feature type="compositionally biased region" description="Basic and acidic residues" evidence="15">
    <location>
        <begin position="1118"/>
        <end position="1129"/>
    </location>
</feature>
<dbReference type="SUPFAM" id="SSF52096">
    <property type="entry name" value="ClpP/crotonase"/>
    <property type="match status" value="2"/>
</dbReference>
<feature type="region of interest" description="Disordered" evidence="15">
    <location>
        <begin position="1612"/>
        <end position="1656"/>
    </location>
</feature>
<dbReference type="Gene3D" id="3.90.226.10">
    <property type="entry name" value="2-enoyl-CoA Hydratase, Chain A, domain 1"/>
    <property type="match status" value="2"/>
</dbReference>
<feature type="region of interest" description="Disordered" evidence="15">
    <location>
        <begin position="2405"/>
        <end position="2425"/>
    </location>
</feature>
<dbReference type="Pfam" id="PF00364">
    <property type="entry name" value="Biotin_lipoyl"/>
    <property type="match status" value="1"/>
</dbReference>
<dbReference type="Gene3D" id="3.30.470.20">
    <property type="entry name" value="ATP-grasp fold, B domain"/>
    <property type="match status" value="1"/>
</dbReference>
<sequence length="3400" mass="365205">MTRQQAVAKIGAHAPATEAGDSASPGVSTQKAGRARDPAQTKRQAVASAESEAGPGGREDSAGSEKLGVKRDLEAVPSHAAHADSLCTVYSPSLDSNGEQATQSSDHSLTSQRGSPESRETDGQLGREGPDACEAGAVSRGNEVLHDEDECRARRLRRTASVSSGSSGCALFSDEATDEGEEEDVLAAFVRRMGGTHVIRRILIANNGTAAVRCIRSMRHWAYEALGNSKALEFVVMATAADIDANAEFIAEADFYVEVPPGPNSNNYANLHLIVQTAETYECDAVWPGWGHASENHRLPAILQTLKRKTIWIGPSPQAMLALGDKIGSAVIAQSVNVPCVPWSGMDVTVDLSQVDPTKGLSQQTLAAACVQSAKDVLDCCAKIGYPVMIKASEGGGGKGIRRVTNAEEVADAYRQVVNEVKGSPVFVMRMVSDCRHLEVQLLADKSGRCVSLGSRDCSIQRRCQKIIEEGPVVAAPPEVVSQMEDAACRMAMAVGYENAGTCEFLYDPKTHQFAFLEVNARLQVEHVVTECVGDFNLPAAQLQVAMGILIDDIPDIKAYLDSAASNKPVGKHIIAARITAEHAEESFRPTVGLVHELTFRPSRFVWGYFSIGSKGNIHAFNDAQFGHLFAHGKDRREAVKHMVLALKDMTIRGELRTNVEALIKILEHPDFVANETHTTWLEQKVNFSSDSNDVSPVLLLGVLLAAVFESYTHFRESEEAFVKRVEQGQLPPSIAVSYESCLVYRSTKFTLQCTYGGQNTVCVALNDSSTTVHIRRITSAGAGGSGAEQRDGGFLVRGGIDGKSRKVYYKEDSTGLRVSFDGTTYTFTKESDPTQVRPPVSGKLVRWLVANEQQVVKGQSYAEIEIMKMYMQLHVEASGKLMHAMSEGAVFQAGDLLATLELPPGVTVPKATPFQGRFPSSTLSTCEEHPRTRKLAKLALQREEHQRRQRMLNPLPAYRTSREQLVNALDGYQIPRADEDEAIACFFECILNPMLPISEAKEVLAVIDSQLPEPLTSRLRSILADAEARAVAAFGLDEEPAARLSTASVSSQPPAAPNERPQSPALPRGATSGSKTHEDSRQRLKLRSDGCRDTGPKLEDQDTTPGTPDGAPARSKGGSEVRGARPVEKASKARTLSLASHLPPFLFSFPPFALELPVDECFAAVERQLSLQAGEAATATEETEGPPKGEGGVETPHSPAAVSEYVGVCVTRAQLQPLFDCLRKYDRGLIMAAAEDIARLLEKYLEVEELFEDSREGAAKSISMKRTEVDSAALASLQRSHQALKRKNRLLARLFEFIRKCPVWQSPVFLQRYMRSYSHFMESLPHLHDCLQRLSTLGGGSPEYSAVSLPARQLMLIKRRKPLEEQVRHVIHRIAQLANCARLAVSPTSPLPSSSAAAAAAAAAVAASAAASAAAAAASAAAAAATAAGPGAGAGVVGAGAGGVGAGAGVVGGAGACPGAGCSSLNAVGACRSRLAAAAAAAAAATAAVATLSGPSSPVLLPARQPLGVATPSGRAQLLFSGTGASPVAGGGCFFGSLEELLWDFEGCPDNVLMCLFLHANDELKRCALQLYISRHYGRHGLHEMRIHTSGEVWEGAYGLLDELSQEKPAGAALLSSSRPSPSKMDDSALPSSCSHLPAQPPGVSSPGEAQTSAPLFGSFAGEAETPTCASFGSWSLWGGPEVFVQRANPLLAVWTHHAVLTQEFLTEALDQIKPAPQTCSSAAASPVPPSRQVSFSHAEKAERKSVGFSSVGSEARQPSSVSEVEEMSREPRELAATLFRRVSSTVDLASSCPSTCSFAKKEEGRHTLSPFLSHSSSSLYSPVSVSAPPAGLWPAPDGAAAAGPPRASSSESATAETLGAASAVSPMRGEGRQFEDVEVVDGGEVWEALGSASKSRLRHILTCFGGGENDETGRIARSQQTVAMVFDSIRSLENDFVERLVEYGRISRAMPPPPPTVDGKILQLFILDLGGPANAAANKEAHCCTVIGHLLNETASLLQSCNLHLVAVTLLSSSSPLSPAICGSSSFQLASASSTPASTSKSPHIVESKAPTNGPSGGPVGAGSDGGPVGSLSSLPSSVLSAFLREHFSENPGESSEETETPRFFYFRNSYRLPTPEVLAARASGSSQSASPPNSTSSTPSRASSPAPGVREEPRTRGGEKGAAALVKALAIASSENSQEAANRDLDKAPARSAFPAPAARLVRPLPPLSCPSAAQSQFLPCFVEEDLIRNTSHAQFSLLELSRFLPHFYVRFIPTSVPDVHVFKAVPKPSGSSGPGAPAGSPQAPEKRLPAPAAATGARTQAAPRQSRGGGSRYFVRILVSVVTGGTAGGRSRGKETPGEARDRNAEQDELDDILSEQERRFVCGLNALEVACKSGDVDAMAGNHLLLSTTILFPAAVSGPATAARPHRPRPASTGSVGPAPNQLCTPTAVVHRVAPGALEAAARKLMNQYERRLAKMNVKKVELRYMQRSIAGSEGPCVPLRLVVDNPTGQSLRIRKFLEVTNPTTGEQVFSALDNRGALSLSGACSSFSLHSSLSIPGGPRPARDATSHAPRCISVKLGDDSDFDGRPVSVPHPLPSALDVRRAQAFTVSTVFIYDFLDLFEEAIRKQWRMCPKYFLPAIVENTTALGGGRSSSGHSANADNSTAKSFLPERVFEATELRLNRKGELEEVQREKGLNECGMVAWRVTMHTPEFPKGRRVILIGNDVTFQMGTFGVTEDLLFQRASEIARKEGIPRIYIAVNSGARMGLANEVLKLFQVEWIDETQPHRGFKYLYVTEKDYQQLMQTDSIVAEPVQHPVEGTVYKITTIVGAQIGLGVENLCGSGAIAGETARAYKSTFTITFCSGRSVGIGAYLTRLGQRVIQKSVNAPLLLTGYQALNRLIGRDVYSSNDEIGGIDVMHKNGISHLTVKDDIEGCEAILDWLSYVPEHREGPLPIMVDPTDPVSRPVAYKPARATEDPRLMFTGCIDPQGNWLGGVFDRGSYREAMADWARSVIIGRARLGGIPVGVVAVETRVTEAKQPADPAMPHTSEILLTRAGQVWFPDSAYKTAQAIWDFNQEELPLFIFANWRGFSGGQRDMFNEILKFGAYIVDALVDYKQPCFVYIPPKGELRGGSWVVVDSRLNAEHMEMYADTESRGGVMEPSGTVEIKFRDKMLIETMRRLDRVTKQLEKEDAKLASEGLPIDAPRRQEIKEKKEKRIQDLLPVYKQVAIHFADMHDTATRMKKRDAVHDVVMWEKSRNYFYWRLRRQLILFNLRKEITIADPTLSLIQAQNLVFKWAEEAGHNVDGNYQFVQWACHSISFFASKLAALHAAHQMRNLHGFAHDNPTAFLEILRRLDPNLYHRLEFVSAVSEQTQSSSSTQRSMAALSLITKPNAPGDNTGEPADGLPASHLL</sequence>
<comment type="catalytic activity">
    <reaction evidence="13">
        <text>N(6)-biotinyl-L-lysyl-[protein] + hydrogencarbonate + ATP = N(6)-carboxybiotinyl-L-lysyl-[protein] + ADP + phosphate + H(+)</text>
        <dbReference type="Rhea" id="RHEA:13501"/>
        <dbReference type="Rhea" id="RHEA-COMP:10505"/>
        <dbReference type="Rhea" id="RHEA-COMP:10506"/>
        <dbReference type="ChEBI" id="CHEBI:15378"/>
        <dbReference type="ChEBI" id="CHEBI:17544"/>
        <dbReference type="ChEBI" id="CHEBI:30616"/>
        <dbReference type="ChEBI" id="CHEBI:43474"/>
        <dbReference type="ChEBI" id="CHEBI:83144"/>
        <dbReference type="ChEBI" id="CHEBI:83145"/>
        <dbReference type="ChEBI" id="CHEBI:456216"/>
        <dbReference type="EC" id="6.3.4.14"/>
    </reaction>
</comment>
<reference evidence="21 22" key="1">
    <citation type="submission" date="2014-08" db="EMBL/GenBank/DDBJ databases">
        <authorList>
            <person name="Sibley D."/>
            <person name="Venepally P."/>
            <person name="Karamycheva S."/>
            <person name="Hadjithomas M."/>
            <person name="Khan A."/>
            <person name="Brunk B."/>
            <person name="Roos D."/>
            <person name="Caler E."/>
            <person name="Lorenzi H."/>
        </authorList>
    </citation>
    <scope>NUCLEOTIDE SEQUENCE [LARGE SCALE GENOMIC DNA]</scope>
    <source>
        <strain evidence="21 22">VAND</strain>
    </source>
</reference>
<dbReference type="InterPro" id="IPR013537">
    <property type="entry name" value="AcCoA_COase_cen"/>
</dbReference>
<feature type="region of interest" description="Disordered" evidence="15">
    <location>
        <begin position="2123"/>
        <end position="2164"/>
    </location>
</feature>
<feature type="compositionally biased region" description="Low complexity" evidence="15">
    <location>
        <begin position="2123"/>
        <end position="2151"/>
    </location>
</feature>
<dbReference type="InterPro" id="IPR000089">
    <property type="entry name" value="Biotin_lipoyl"/>
</dbReference>
<keyword evidence="7 14" id="KW-0067">ATP-binding</keyword>
<evidence type="ECO:0000256" key="11">
    <source>
        <dbReference type="ARBA" id="ARBA00023268"/>
    </source>
</evidence>
<dbReference type="InterPro" id="IPR016185">
    <property type="entry name" value="PreATP-grasp_dom_sf"/>
</dbReference>
<feature type="domain" description="Lipoyl-binding" evidence="16">
    <location>
        <begin position="828"/>
        <end position="902"/>
    </location>
</feature>
<evidence type="ECO:0000256" key="3">
    <source>
        <dbReference type="ARBA" id="ARBA00022516"/>
    </source>
</evidence>
<feature type="compositionally biased region" description="Low complexity" evidence="15">
    <location>
        <begin position="2294"/>
        <end position="2309"/>
    </location>
</feature>
<dbReference type="FunFam" id="2.40.50.100:FF:000005">
    <property type="entry name" value="Acetyl-CoA carboxylase 1"/>
    <property type="match status" value="1"/>
</dbReference>
<dbReference type="UniPathway" id="UPA00655">
    <property type="reaction ID" value="UER00711"/>
</dbReference>
<dbReference type="EC" id="6.4.1.3" evidence="21"/>
<feature type="compositionally biased region" description="Low complexity" evidence="15">
    <location>
        <begin position="2271"/>
        <end position="2287"/>
    </location>
</feature>
<keyword evidence="3" id="KW-0444">Lipid biosynthesis</keyword>
<dbReference type="GO" id="GO:0003989">
    <property type="term" value="F:acetyl-CoA carboxylase activity"/>
    <property type="evidence" value="ECO:0007669"/>
    <property type="project" value="UniProtKB-EC"/>
</dbReference>
<feature type="region of interest" description="Disordered" evidence="15">
    <location>
        <begin position="1838"/>
        <end position="1869"/>
    </location>
</feature>
<dbReference type="EC" id="6.4.1.2" evidence="21"/>
<feature type="region of interest" description="Disordered" evidence="15">
    <location>
        <begin position="1"/>
        <end position="141"/>
    </location>
</feature>
<dbReference type="GO" id="GO:2001295">
    <property type="term" value="P:malonyl-CoA biosynthetic process"/>
    <property type="evidence" value="ECO:0007669"/>
    <property type="project" value="UniProtKB-UniPathway"/>
</dbReference>
<dbReference type="InterPro" id="IPR011761">
    <property type="entry name" value="ATP-grasp"/>
</dbReference>
<comment type="pathway">
    <text evidence="2">Lipid metabolism; malonyl-CoA biosynthesis; malonyl-CoA from acetyl-CoA: step 1/1.</text>
</comment>
<dbReference type="Pfam" id="PF02785">
    <property type="entry name" value="Biotin_carb_C"/>
    <property type="match status" value="1"/>
</dbReference>
<evidence type="ECO:0000256" key="10">
    <source>
        <dbReference type="ARBA" id="ARBA00023267"/>
    </source>
</evidence>
<dbReference type="SUPFAM" id="SSF51246">
    <property type="entry name" value="Rudiment single hybrid motif"/>
    <property type="match status" value="1"/>
</dbReference>
<keyword evidence="5 14" id="KW-0547">Nucleotide-binding</keyword>
<dbReference type="InterPro" id="IPR034733">
    <property type="entry name" value="AcCoA_carboxyl_beta"/>
</dbReference>
<proteinExistence type="predicted"/>
<dbReference type="InterPro" id="IPR011763">
    <property type="entry name" value="COA_CT_C"/>
</dbReference>
<dbReference type="Gene3D" id="2.40.50.100">
    <property type="match status" value="1"/>
</dbReference>
<keyword evidence="9" id="KW-0275">Fatty acid biosynthesis</keyword>
<dbReference type="VEuPathDB" id="ToxoDB:TGVAND_218560"/>
<dbReference type="InterPro" id="IPR011762">
    <property type="entry name" value="COA_CT_N"/>
</dbReference>
<feature type="region of interest" description="Disordered" evidence="15">
    <location>
        <begin position="3378"/>
        <end position="3400"/>
    </location>
</feature>
<evidence type="ECO:0000256" key="2">
    <source>
        <dbReference type="ARBA" id="ARBA00004956"/>
    </source>
</evidence>
<keyword evidence="8" id="KW-0443">Lipid metabolism</keyword>
<evidence type="ECO:0000259" key="16">
    <source>
        <dbReference type="PROSITE" id="PS50968"/>
    </source>
</evidence>
<comment type="cofactor">
    <cofactor evidence="1">
        <name>biotin</name>
        <dbReference type="ChEBI" id="CHEBI:57586"/>
    </cofactor>
</comment>
<feature type="compositionally biased region" description="Basic and acidic residues" evidence="15">
    <location>
        <begin position="57"/>
        <end position="74"/>
    </location>
</feature>
<dbReference type="InterPro" id="IPR005482">
    <property type="entry name" value="Biotin_COase_C"/>
</dbReference>
<dbReference type="Pfam" id="PF01039">
    <property type="entry name" value="Carboxyl_trans"/>
    <property type="match status" value="1"/>
</dbReference>
<dbReference type="FunFam" id="3.90.226.10:FF:000010">
    <property type="entry name" value="acetyl-CoA carboxylase isoform X2"/>
    <property type="match status" value="1"/>
</dbReference>
<evidence type="ECO:0000256" key="9">
    <source>
        <dbReference type="ARBA" id="ARBA00023160"/>
    </source>
</evidence>
<organism evidence="21 22">
    <name type="scientific">Toxoplasma gondii VAND</name>
    <dbReference type="NCBI Taxonomy" id="933077"/>
    <lineage>
        <taxon>Eukaryota</taxon>
        <taxon>Sar</taxon>
        <taxon>Alveolata</taxon>
        <taxon>Apicomplexa</taxon>
        <taxon>Conoidasida</taxon>
        <taxon>Coccidia</taxon>
        <taxon>Eucoccidiorida</taxon>
        <taxon>Eimeriorina</taxon>
        <taxon>Sarcocystidae</taxon>
        <taxon>Toxoplasma</taxon>
    </lineage>
</organism>
<dbReference type="GO" id="GO:0006633">
    <property type="term" value="P:fatty acid biosynthetic process"/>
    <property type="evidence" value="ECO:0007669"/>
    <property type="project" value="UniProtKB-KW"/>
</dbReference>
<reference evidence="21 22" key="2">
    <citation type="journal article" date="2015" name="Eukaryot. Cell">
        <title>Genetic mapping reveals that sinefungin resistance in Toxoplasma gondii is controlled by a putative amino acid transporter locus that can be used as a negative selectable marker.</title>
        <authorList>
            <person name="Behnke M.S."/>
            <person name="Khan A."/>
            <person name="Sibley L.D."/>
        </authorList>
    </citation>
    <scope>NUCLEOTIDE SEQUENCE [LARGE SCALE GENOMIC DNA]</scope>
    <source>
        <strain evidence="21 22">VAND</strain>
    </source>
</reference>
<dbReference type="InterPro" id="IPR049074">
    <property type="entry name" value="ACCA_BT"/>
</dbReference>
<feature type="compositionally biased region" description="Basic and acidic residues" evidence="15">
    <location>
        <begin position="2152"/>
        <end position="2162"/>
    </location>
</feature>
<dbReference type="InterPro" id="IPR013815">
    <property type="entry name" value="ATP_grasp_subdomain_1"/>
</dbReference>
<keyword evidence="4 21" id="KW-0436">Ligase</keyword>
<protein>
    <submittedName>
        <fullName evidence="21">Acetyl-coA carboxylase ACC2</fullName>
        <ecNumber evidence="21">6.4.1.2</ecNumber>
        <ecNumber evidence="21">6.4.1.3</ecNumber>
    </submittedName>
</protein>
<feature type="domain" description="CoA carboxyltransferase N-terminal" evidence="19">
    <location>
        <begin position="2618"/>
        <end position="2943"/>
    </location>
</feature>
<feature type="compositionally biased region" description="Low complexity" evidence="15">
    <location>
        <begin position="1838"/>
        <end position="1865"/>
    </location>
</feature>
<evidence type="ECO:0000256" key="4">
    <source>
        <dbReference type="ARBA" id="ARBA00022598"/>
    </source>
</evidence>
<keyword evidence="11" id="KW-0511">Multifunctional enzyme</keyword>
<feature type="compositionally biased region" description="Polar residues" evidence="15">
    <location>
        <begin position="88"/>
        <end position="115"/>
    </location>
</feature>
<dbReference type="PROSITE" id="PS50968">
    <property type="entry name" value="BIOTINYL_LIPOYL"/>
    <property type="match status" value="1"/>
</dbReference>
<dbReference type="PROSITE" id="PS50975">
    <property type="entry name" value="ATP_GRASP"/>
    <property type="match status" value="1"/>
</dbReference>
<dbReference type="GO" id="GO:0046872">
    <property type="term" value="F:metal ion binding"/>
    <property type="evidence" value="ECO:0007669"/>
    <property type="project" value="InterPro"/>
</dbReference>
<feature type="compositionally biased region" description="Basic and acidic residues" evidence="15">
    <location>
        <begin position="2336"/>
        <end position="2350"/>
    </location>
</feature>
<dbReference type="Pfam" id="PF08326">
    <property type="entry name" value="ACC_central"/>
    <property type="match status" value="3"/>
</dbReference>
<dbReference type="FunFam" id="3.30.1490.20:FF:000003">
    <property type="entry name" value="acetyl-CoA carboxylase isoform X1"/>
    <property type="match status" value="1"/>
</dbReference>
<dbReference type="Gene3D" id="3.40.50.20">
    <property type="match status" value="1"/>
</dbReference>
<evidence type="ECO:0000256" key="14">
    <source>
        <dbReference type="PROSITE-ProRule" id="PRU00409"/>
    </source>
</evidence>
<evidence type="ECO:0000313" key="21">
    <source>
        <dbReference type="EMBL" id="KFH05213.1"/>
    </source>
</evidence>
<comment type="catalytic activity">
    <reaction evidence="12">
        <text>hydrogencarbonate + acetyl-CoA + ATP = malonyl-CoA + ADP + phosphate + H(+)</text>
        <dbReference type="Rhea" id="RHEA:11308"/>
        <dbReference type="ChEBI" id="CHEBI:15378"/>
        <dbReference type="ChEBI" id="CHEBI:17544"/>
        <dbReference type="ChEBI" id="CHEBI:30616"/>
        <dbReference type="ChEBI" id="CHEBI:43474"/>
        <dbReference type="ChEBI" id="CHEBI:57288"/>
        <dbReference type="ChEBI" id="CHEBI:57384"/>
        <dbReference type="ChEBI" id="CHEBI:456216"/>
        <dbReference type="EC" id="6.4.1.2"/>
    </reaction>
</comment>
<dbReference type="Proteomes" id="UP000028840">
    <property type="component" value="Unassembled WGS sequence"/>
</dbReference>
<dbReference type="GO" id="GO:0004075">
    <property type="term" value="F:biotin carboxylase activity"/>
    <property type="evidence" value="ECO:0007669"/>
    <property type="project" value="UniProtKB-EC"/>
</dbReference>
<feature type="compositionally biased region" description="Basic and acidic residues" evidence="15">
    <location>
        <begin position="1076"/>
        <end position="1101"/>
    </location>
</feature>
<dbReference type="PROSITE" id="PS00866">
    <property type="entry name" value="CPSASE_1"/>
    <property type="match status" value="1"/>
</dbReference>
<dbReference type="SMART" id="SM00878">
    <property type="entry name" value="Biotin_carb_C"/>
    <property type="match status" value="1"/>
</dbReference>
<dbReference type="SUPFAM" id="SSF56059">
    <property type="entry name" value="Glutathione synthetase ATP-binding domain-like"/>
    <property type="match status" value="1"/>
</dbReference>
<feature type="region of interest" description="Disordered" evidence="15">
    <location>
        <begin position="2035"/>
        <end position="2073"/>
    </location>
</feature>
<feature type="compositionally biased region" description="Low complexity" evidence="15">
    <location>
        <begin position="2035"/>
        <end position="2045"/>
    </location>
</feature>
<keyword evidence="10" id="KW-0092">Biotin</keyword>
<dbReference type="InterPro" id="IPR005479">
    <property type="entry name" value="CPAse_ATP-bd"/>
</dbReference>
<feature type="domain" description="Biotin carboxylation" evidence="18">
    <location>
        <begin position="198"/>
        <end position="687"/>
    </location>
</feature>
<dbReference type="PROSITE" id="PS50980">
    <property type="entry name" value="COA_CT_NTER"/>
    <property type="match status" value="1"/>
</dbReference>
<dbReference type="CDD" id="cd06850">
    <property type="entry name" value="biotinyl_domain"/>
    <property type="match status" value="1"/>
</dbReference>
<keyword evidence="6" id="KW-0276">Fatty acid metabolism</keyword>